<sequence length="132" mass="14388">MSLEERVARMERQNRWFKRMGALMVLLAASFFLSGAVAQGPRRIVAEEIYLVNAAGKERAALLVTKEGSVGLFLRDAAGKFRSVYSLGNTGAAHIDFRDKNGNVRMAVGITAADSPRINIVGTNGKVTNTFR</sequence>
<dbReference type="Proteomes" id="UP000782312">
    <property type="component" value="Unassembled WGS sequence"/>
</dbReference>
<comment type="caution">
    <text evidence="1">The sequence shown here is derived from an EMBL/GenBank/DDBJ whole genome shotgun (WGS) entry which is preliminary data.</text>
</comment>
<evidence type="ECO:0000313" key="1">
    <source>
        <dbReference type="EMBL" id="MBI3126174.1"/>
    </source>
</evidence>
<dbReference type="EMBL" id="JACPUR010000001">
    <property type="protein sequence ID" value="MBI3126174.1"/>
    <property type="molecule type" value="Genomic_DNA"/>
</dbReference>
<gene>
    <name evidence="1" type="ORF">HYZ11_01045</name>
</gene>
<protein>
    <submittedName>
        <fullName evidence="1">Uncharacterized protein</fullName>
    </submittedName>
</protein>
<organism evidence="1 2">
    <name type="scientific">Tectimicrobiota bacterium</name>
    <dbReference type="NCBI Taxonomy" id="2528274"/>
    <lineage>
        <taxon>Bacteria</taxon>
        <taxon>Pseudomonadati</taxon>
        <taxon>Nitrospinota/Tectimicrobiota group</taxon>
        <taxon>Candidatus Tectimicrobiota</taxon>
    </lineage>
</organism>
<name>A0A932MKK3_UNCTE</name>
<proteinExistence type="predicted"/>
<reference evidence="1" key="1">
    <citation type="submission" date="2020-07" db="EMBL/GenBank/DDBJ databases">
        <title>Huge and variable diversity of episymbiotic CPR bacteria and DPANN archaea in groundwater ecosystems.</title>
        <authorList>
            <person name="He C.Y."/>
            <person name="Keren R."/>
            <person name="Whittaker M."/>
            <person name="Farag I.F."/>
            <person name="Doudna J."/>
            <person name="Cate J.H.D."/>
            <person name="Banfield J.F."/>
        </authorList>
    </citation>
    <scope>NUCLEOTIDE SEQUENCE</scope>
    <source>
        <strain evidence="1">NC_groundwater_763_Ag_S-0.2um_68_21</strain>
    </source>
</reference>
<dbReference type="AlphaFoldDB" id="A0A932MKK3"/>
<evidence type="ECO:0000313" key="2">
    <source>
        <dbReference type="Proteomes" id="UP000782312"/>
    </source>
</evidence>
<accession>A0A932MKK3</accession>